<dbReference type="Gene3D" id="3.90.180.10">
    <property type="entry name" value="Medium-chain alcohol dehydrogenases, catalytic domain"/>
    <property type="match status" value="1"/>
</dbReference>
<evidence type="ECO:0000256" key="4">
    <source>
        <dbReference type="ARBA" id="ARBA00022723"/>
    </source>
</evidence>
<dbReference type="SMART" id="SM00829">
    <property type="entry name" value="PKS_ER"/>
    <property type="match status" value="1"/>
</dbReference>
<dbReference type="GO" id="GO:0008270">
    <property type="term" value="F:zinc ion binding"/>
    <property type="evidence" value="ECO:0007669"/>
    <property type="project" value="InterPro"/>
</dbReference>
<evidence type="ECO:0000256" key="5">
    <source>
        <dbReference type="ARBA" id="ARBA00022833"/>
    </source>
</evidence>
<evidence type="ECO:0000256" key="3">
    <source>
        <dbReference type="ARBA" id="ARBA00013190"/>
    </source>
</evidence>
<feature type="domain" description="Enoyl reductase (ER)" evidence="11">
    <location>
        <begin position="24"/>
        <end position="381"/>
    </location>
</feature>
<comment type="cofactor">
    <cofactor evidence="1 10">
        <name>Zn(2+)</name>
        <dbReference type="ChEBI" id="CHEBI:29105"/>
    </cofactor>
</comment>
<dbReference type="Pfam" id="PF08240">
    <property type="entry name" value="ADH_N"/>
    <property type="match status" value="1"/>
</dbReference>
<dbReference type="PROSITE" id="PS00059">
    <property type="entry name" value="ADH_ZINC"/>
    <property type="match status" value="1"/>
</dbReference>
<dbReference type="InterPro" id="IPR036291">
    <property type="entry name" value="NAD(P)-bd_dom_sf"/>
</dbReference>
<gene>
    <name evidence="12" type="ORF">BN1047_05259</name>
    <name evidence="13" type="ORF">BN1047_05292</name>
</gene>
<reference evidence="13" key="2">
    <citation type="submission" date="2015-09" db="EMBL/GenBank/DDBJ databases">
        <title>Draft genome sequence of Mycobacterium neoaurum DSM 44074.</title>
        <authorList>
            <person name="Croce O."/>
            <person name="Robert C."/>
            <person name="Raoult D."/>
            <person name="Drancourt M."/>
        </authorList>
    </citation>
    <scope>NUCLEOTIDE SEQUENCE</scope>
    <source>
        <strain evidence="13">DSM 44074</strain>
    </source>
</reference>
<dbReference type="Gene3D" id="3.40.50.720">
    <property type="entry name" value="NAD(P)-binding Rossmann-like Domain"/>
    <property type="match status" value="1"/>
</dbReference>
<keyword evidence="6" id="KW-0560">Oxidoreductase</keyword>
<keyword evidence="7" id="KW-0520">NAD</keyword>
<comment type="catalytic activity">
    <reaction evidence="9">
        <text>a primary alcohol + NAD(+) = an aldehyde + NADH + H(+)</text>
        <dbReference type="Rhea" id="RHEA:10736"/>
        <dbReference type="ChEBI" id="CHEBI:15378"/>
        <dbReference type="ChEBI" id="CHEBI:15734"/>
        <dbReference type="ChEBI" id="CHEBI:17478"/>
        <dbReference type="ChEBI" id="CHEBI:57540"/>
        <dbReference type="ChEBI" id="CHEBI:57945"/>
        <dbReference type="EC" id="1.1.1.1"/>
    </reaction>
</comment>
<evidence type="ECO:0000313" key="13">
    <source>
        <dbReference type="EMBL" id="CDQ47371.1"/>
    </source>
</evidence>
<organism evidence="13 14">
    <name type="scientific">Mycolicibacterium neoaurum</name>
    <name type="common">Mycobacterium neoaurum</name>
    <dbReference type="NCBI Taxonomy" id="1795"/>
    <lineage>
        <taxon>Bacteria</taxon>
        <taxon>Bacillati</taxon>
        <taxon>Actinomycetota</taxon>
        <taxon>Actinomycetes</taxon>
        <taxon>Mycobacteriales</taxon>
        <taxon>Mycobacteriaceae</taxon>
        <taxon>Mycolicibacterium</taxon>
    </lineage>
</organism>
<reference evidence="13" key="1">
    <citation type="submission" date="2014-05" db="EMBL/GenBank/DDBJ databases">
        <authorList>
            <person name="Urmite Genomes"/>
        </authorList>
    </citation>
    <scope>NUCLEOTIDE SEQUENCE</scope>
    <source>
        <strain evidence="13">DSM 44074</strain>
    </source>
</reference>
<evidence type="ECO:0000256" key="6">
    <source>
        <dbReference type="ARBA" id="ARBA00023002"/>
    </source>
</evidence>
<comment type="similarity">
    <text evidence="2 10">Belongs to the zinc-containing alcohol dehydrogenase family.</text>
</comment>
<dbReference type="GO" id="GO:0046294">
    <property type="term" value="P:formaldehyde catabolic process"/>
    <property type="evidence" value="ECO:0007669"/>
    <property type="project" value="TreeGrafter"/>
</dbReference>
<dbReference type="AlphaFoldDB" id="A0AAV2WUN8"/>
<protein>
    <recommendedName>
        <fullName evidence="3">alcohol dehydrogenase</fullName>
        <ecNumber evidence="3">1.1.1.1</ecNumber>
    </recommendedName>
</protein>
<proteinExistence type="inferred from homology"/>
<dbReference type="GO" id="GO:0004022">
    <property type="term" value="F:alcohol dehydrogenase (NAD+) activity"/>
    <property type="evidence" value="ECO:0007669"/>
    <property type="project" value="UniProtKB-EC"/>
</dbReference>
<comment type="catalytic activity">
    <reaction evidence="8">
        <text>a secondary alcohol + NAD(+) = a ketone + NADH + H(+)</text>
        <dbReference type="Rhea" id="RHEA:10740"/>
        <dbReference type="ChEBI" id="CHEBI:15378"/>
        <dbReference type="ChEBI" id="CHEBI:17087"/>
        <dbReference type="ChEBI" id="CHEBI:35681"/>
        <dbReference type="ChEBI" id="CHEBI:57540"/>
        <dbReference type="ChEBI" id="CHEBI:57945"/>
        <dbReference type="EC" id="1.1.1.1"/>
    </reaction>
</comment>
<evidence type="ECO:0000256" key="10">
    <source>
        <dbReference type="RuleBase" id="RU361277"/>
    </source>
</evidence>
<dbReference type="InterPro" id="IPR002328">
    <property type="entry name" value="ADH_Zn_CS"/>
</dbReference>
<dbReference type="SUPFAM" id="SSF51735">
    <property type="entry name" value="NAD(P)-binding Rossmann-fold domains"/>
    <property type="match status" value="1"/>
</dbReference>
<dbReference type="CDD" id="cd08279">
    <property type="entry name" value="Zn_ADH_class_III"/>
    <property type="match status" value="1"/>
</dbReference>
<name>A0AAV2WUN8_MYCNE</name>
<dbReference type="EC" id="1.1.1.1" evidence="3"/>
<dbReference type="EMBL" id="LK021344">
    <property type="protein sequence ID" value="CDQ47338.1"/>
    <property type="molecule type" value="Genomic_DNA"/>
</dbReference>
<dbReference type="InterPro" id="IPR013149">
    <property type="entry name" value="ADH-like_C"/>
</dbReference>
<dbReference type="EMBL" id="LK021344">
    <property type="protein sequence ID" value="CDQ47371.1"/>
    <property type="molecule type" value="Genomic_DNA"/>
</dbReference>
<evidence type="ECO:0000256" key="1">
    <source>
        <dbReference type="ARBA" id="ARBA00001947"/>
    </source>
</evidence>
<keyword evidence="5 10" id="KW-0862">Zinc</keyword>
<sequence length="388" mass="40987">MEAADLERVLLLLSMKTKGALLWELNSPFTVDEIDLGDPVADEVQIRMHAAGMCHSDYHITTGATPIGLPALGGHEGAGVVTKVGKNVTGIAEGDHVILAFIPACGQCPPCLKGFRSLCDRGAVLLGGKAIADGTSRIHAGGREVSPMNLLGTFAPYMTVHKDSVVKIDDDIPFETAAIMGCAVPTGFGSATNVAEVKPGETVIIVGVGGIGMSALQGAVISGAKQVIAIDPNEWKRDQAIKFGATHVYPSMAEAIGPVIDATYGLMADKVIIAVGEMKGEYIEEAMILTAKTGTCVVTGMGSMMDADVKLNLFLFTMLQKTLKGNIFGGGSSHVETPRLAALYKSGLLNIDDMITRTYKLEDINTGYQDMLDGNNIRGVIRFDESDW</sequence>
<evidence type="ECO:0000256" key="7">
    <source>
        <dbReference type="ARBA" id="ARBA00023027"/>
    </source>
</evidence>
<dbReference type="SUPFAM" id="SSF50129">
    <property type="entry name" value="GroES-like"/>
    <property type="match status" value="2"/>
</dbReference>
<dbReference type="GO" id="GO:0051903">
    <property type="term" value="F:S-(hydroxymethyl)glutathione dehydrogenase [NAD(P)+] activity"/>
    <property type="evidence" value="ECO:0007669"/>
    <property type="project" value="TreeGrafter"/>
</dbReference>
<dbReference type="NCBIfam" id="TIGR03989">
    <property type="entry name" value="Rxyl_3153"/>
    <property type="match status" value="1"/>
</dbReference>
<evidence type="ECO:0000256" key="9">
    <source>
        <dbReference type="ARBA" id="ARBA00049243"/>
    </source>
</evidence>
<dbReference type="InterPro" id="IPR020843">
    <property type="entry name" value="ER"/>
</dbReference>
<evidence type="ECO:0000256" key="8">
    <source>
        <dbReference type="ARBA" id="ARBA00049164"/>
    </source>
</evidence>
<dbReference type="Pfam" id="PF00107">
    <property type="entry name" value="ADH_zinc_N"/>
    <property type="match status" value="1"/>
</dbReference>
<evidence type="ECO:0000313" key="14">
    <source>
        <dbReference type="Proteomes" id="UP000028864"/>
    </source>
</evidence>
<dbReference type="InterPro" id="IPR013154">
    <property type="entry name" value="ADH-like_N"/>
</dbReference>
<dbReference type="InterPro" id="IPR011032">
    <property type="entry name" value="GroES-like_sf"/>
</dbReference>
<evidence type="ECO:0000313" key="12">
    <source>
        <dbReference type="EMBL" id="CDQ47338.1"/>
    </source>
</evidence>
<accession>A0AAV2WUN8</accession>
<dbReference type="PANTHER" id="PTHR43880:SF12">
    <property type="entry name" value="ALCOHOL DEHYDROGENASE CLASS-3"/>
    <property type="match status" value="1"/>
</dbReference>
<dbReference type="Proteomes" id="UP000028864">
    <property type="component" value="Unassembled WGS sequence"/>
</dbReference>
<evidence type="ECO:0000259" key="11">
    <source>
        <dbReference type="SMART" id="SM00829"/>
    </source>
</evidence>
<evidence type="ECO:0000256" key="2">
    <source>
        <dbReference type="ARBA" id="ARBA00008072"/>
    </source>
</evidence>
<dbReference type="InterPro" id="IPR023921">
    <property type="entry name" value="ADH_Zn_actinomycetes"/>
</dbReference>
<dbReference type="PANTHER" id="PTHR43880">
    <property type="entry name" value="ALCOHOL DEHYDROGENASE"/>
    <property type="match status" value="1"/>
</dbReference>
<keyword evidence="4 10" id="KW-0479">Metal-binding</keyword>
<dbReference type="GO" id="GO:0005829">
    <property type="term" value="C:cytosol"/>
    <property type="evidence" value="ECO:0007669"/>
    <property type="project" value="TreeGrafter"/>
</dbReference>